<feature type="transmembrane region" description="Helical" evidence="8">
    <location>
        <begin position="539"/>
        <end position="559"/>
    </location>
</feature>
<feature type="transmembrane region" description="Helical" evidence="8">
    <location>
        <begin position="415"/>
        <end position="433"/>
    </location>
</feature>
<comment type="subcellular location">
    <subcellularLocation>
        <location evidence="1">Membrane</location>
        <topology evidence="1">Multi-pass membrane protein</topology>
    </subcellularLocation>
</comment>
<dbReference type="AlphaFoldDB" id="A0AAD5WX16"/>
<keyword evidence="3 11" id="KW-0808">Transferase</keyword>
<feature type="transmembrane region" description="Helical" evidence="8">
    <location>
        <begin position="715"/>
        <end position="734"/>
    </location>
</feature>
<dbReference type="GO" id="GO:0005975">
    <property type="term" value="P:carbohydrate metabolic process"/>
    <property type="evidence" value="ECO:0007669"/>
    <property type="project" value="UniProtKB-ARBA"/>
</dbReference>
<dbReference type="PANTHER" id="PTHR13533:SF1">
    <property type="entry name" value="N-ACETYLNEURAMINATE 9-O-ACETYLTRANSFERASE"/>
    <property type="match status" value="1"/>
</dbReference>
<feature type="transmembrane region" description="Helical" evidence="8">
    <location>
        <begin position="686"/>
        <end position="709"/>
    </location>
</feature>
<name>A0AAD5WX16_9PEZI</name>
<feature type="domain" description="Cas1p 10 TM acyl transferase" evidence="9">
    <location>
        <begin position="381"/>
        <end position="821"/>
    </location>
</feature>
<keyword evidence="4 8" id="KW-0812">Transmembrane</keyword>
<gene>
    <name evidence="11" type="ORF">MKZ38_003719</name>
</gene>
<dbReference type="InterPro" id="IPR057106">
    <property type="entry name" value="NXPE4_C"/>
</dbReference>
<dbReference type="GO" id="GO:0005794">
    <property type="term" value="C:Golgi apparatus"/>
    <property type="evidence" value="ECO:0007669"/>
    <property type="project" value="UniProtKB-ARBA"/>
</dbReference>
<dbReference type="InterPro" id="IPR012419">
    <property type="entry name" value="Cas1_AcylTrans_dom"/>
</dbReference>
<feature type="transmembrane region" description="Helical" evidence="8">
    <location>
        <begin position="377"/>
        <end position="395"/>
    </location>
</feature>
<dbReference type="PANTHER" id="PTHR13533">
    <property type="entry name" value="N-ACETYLNEURAMINATE 9-O-ACETYLTRANSFERASE"/>
    <property type="match status" value="1"/>
</dbReference>
<reference evidence="11" key="1">
    <citation type="submission" date="2022-07" db="EMBL/GenBank/DDBJ databases">
        <title>Draft genome sequence of Zalerion maritima ATCC 34329, a (micro)plastics degrading marine fungus.</title>
        <authorList>
            <person name="Paco A."/>
            <person name="Goncalves M.F.M."/>
            <person name="Rocha-Santos T.A.P."/>
            <person name="Alves A."/>
        </authorList>
    </citation>
    <scope>NUCLEOTIDE SEQUENCE</scope>
    <source>
        <strain evidence="11">ATCC 34329</strain>
    </source>
</reference>
<feature type="transmembrane region" description="Helical" evidence="8">
    <location>
        <begin position="571"/>
        <end position="600"/>
    </location>
</feature>
<evidence type="ECO:0000259" key="9">
    <source>
        <dbReference type="Pfam" id="PF07779"/>
    </source>
</evidence>
<evidence type="ECO:0000256" key="8">
    <source>
        <dbReference type="SAM" id="Phobius"/>
    </source>
</evidence>
<feature type="domain" description="NXPE C-terminal" evidence="10">
    <location>
        <begin position="68"/>
        <end position="159"/>
    </location>
</feature>
<evidence type="ECO:0000256" key="2">
    <source>
        <dbReference type="ARBA" id="ARBA00010666"/>
    </source>
</evidence>
<evidence type="ECO:0000259" key="10">
    <source>
        <dbReference type="Pfam" id="PF24536"/>
    </source>
</evidence>
<dbReference type="EMBL" id="JAKWBI020000021">
    <property type="protein sequence ID" value="KAJ2905931.1"/>
    <property type="molecule type" value="Genomic_DNA"/>
</dbReference>
<comment type="caution">
    <text evidence="11">The sequence shown here is derived from an EMBL/GenBank/DDBJ whole genome shotgun (WGS) entry which is preliminary data.</text>
</comment>
<comment type="similarity">
    <text evidence="2">Belongs to the PC-esterase family. CASD1 subfamily.</text>
</comment>
<evidence type="ECO:0000256" key="4">
    <source>
        <dbReference type="ARBA" id="ARBA00022692"/>
    </source>
</evidence>
<evidence type="ECO:0000256" key="3">
    <source>
        <dbReference type="ARBA" id="ARBA00022679"/>
    </source>
</evidence>
<keyword evidence="12" id="KW-1185">Reference proteome</keyword>
<feature type="transmembrane region" description="Helical" evidence="8">
    <location>
        <begin position="12"/>
        <end position="36"/>
    </location>
</feature>
<sequence>MPPPRSSSSSSLALLSGSLPRLALIFILIVAAWNYLIFRGSDPYKCQALVGEGHWPSSNPLDHKWRRWEPTGCRMHSFTRDDFKDCLKSRRVIFVGDSTTRQLYWSAGRRLDHIKTEAALLDEYNSPASKQKNIAAELEGVKLEFIWDPWLNSTDYHKTLSEFRELPTFSDVDSMKEVEDSPALLVLGAPGLWAARHGGSTYLDLFRTAIDTAKPHLKEKISLPSVSYKGIGFGDLPNRMMLVPVQTPWYDHLVSERLETITQEKIVAMNDYLHQFSVAEQSHVMWAFEEMSGSIYEAYEETGLHVVDGIVDRRLDVLLSARCTASLAVRDRQYKYTCCMAYPSLAWGQLFFLLVSAGLGVSVFFKSQREPGAKIATPGGASAVATLAMVAIYCYMTDRTHAFPKTSMDYNTTPFFVKTALFVLVSLASLRVGKGQVPGSKAPQPPERGFMPRELSDETKGIMQGVLLIGSYHGLFHEDWAYKIMRFFFAIYLYLSAYGHTTYFLSTEDFSFRRVAKVLTRLNLLAIVESFALSGDWSFYHFMPTVSFWFLATYATLAVGKKFNNEPILVFLKVLVSALTFTSIIKVHAFLDVIVGVLNLALRASWSPGAFRTHLADDMFMPYMGMMTAILAHSMDGQKRQSMQHQHWTGSSIRSTRDFTRSSSNVVGAVTNVMENPAVKMLIKPIVVVASGAGLIVYLILMHTAIHTLEDYKRLHPYISLGPVIAYAILRNALEVMRRSHLAMPKMLGRSCLATYILHHHIWLAGNGSTILRVGLMEGGILGGMSRFVEEVLLTLVFLWVAARATAATQRFVAWLVGEEAVDEEVVPSQRGGGLLDPVGIAIPKVNLTDAEVTIRVAAVCGLLWFGNLLY</sequence>
<evidence type="ECO:0000256" key="5">
    <source>
        <dbReference type="ARBA" id="ARBA00022989"/>
    </source>
</evidence>
<protein>
    <submittedName>
        <fullName evidence="11">10 TM acyl transferase domain found in Cas1p-domain-containing protein</fullName>
    </submittedName>
</protein>
<keyword evidence="7" id="KW-0325">Glycoprotein</keyword>
<evidence type="ECO:0000256" key="1">
    <source>
        <dbReference type="ARBA" id="ARBA00004141"/>
    </source>
</evidence>
<dbReference type="Pfam" id="PF07779">
    <property type="entry name" value="Cas1_AcylT"/>
    <property type="match status" value="1"/>
</dbReference>
<accession>A0AAD5WX16</accession>
<dbReference type="Pfam" id="PF24536">
    <property type="entry name" value="NXPE4_C"/>
    <property type="match status" value="1"/>
</dbReference>
<feature type="transmembrane region" description="Helical" evidence="8">
    <location>
        <begin position="487"/>
        <end position="505"/>
    </location>
</feature>
<keyword evidence="5 8" id="KW-1133">Transmembrane helix</keyword>
<organism evidence="11 12">
    <name type="scientific">Zalerion maritima</name>
    <dbReference type="NCBI Taxonomy" id="339359"/>
    <lineage>
        <taxon>Eukaryota</taxon>
        <taxon>Fungi</taxon>
        <taxon>Dikarya</taxon>
        <taxon>Ascomycota</taxon>
        <taxon>Pezizomycotina</taxon>
        <taxon>Sordariomycetes</taxon>
        <taxon>Lulworthiomycetidae</taxon>
        <taxon>Lulworthiales</taxon>
        <taxon>Lulworthiaceae</taxon>
        <taxon>Zalerion</taxon>
    </lineage>
</organism>
<feature type="transmembrane region" description="Helical" evidence="8">
    <location>
        <begin position="345"/>
        <end position="365"/>
    </location>
</feature>
<dbReference type="GO" id="GO:0016740">
    <property type="term" value="F:transferase activity"/>
    <property type="evidence" value="ECO:0007669"/>
    <property type="project" value="UniProtKB-KW"/>
</dbReference>
<dbReference type="Proteomes" id="UP001201980">
    <property type="component" value="Unassembled WGS sequence"/>
</dbReference>
<evidence type="ECO:0000313" key="11">
    <source>
        <dbReference type="EMBL" id="KAJ2905931.1"/>
    </source>
</evidence>
<keyword evidence="6 8" id="KW-0472">Membrane</keyword>
<evidence type="ECO:0000256" key="6">
    <source>
        <dbReference type="ARBA" id="ARBA00023136"/>
    </source>
</evidence>
<dbReference type="GO" id="GO:0016020">
    <property type="term" value="C:membrane"/>
    <property type="evidence" value="ECO:0007669"/>
    <property type="project" value="UniProtKB-SubCell"/>
</dbReference>
<evidence type="ECO:0000256" key="7">
    <source>
        <dbReference type="ARBA" id="ARBA00023180"/>
    </source>
</evidence>
<proteinExistence type="inferred from homology"/>
<evidence type="ECO:0000313" key="12">
    <source>
        <dbReference type="Proteomes" id="UP001201980"/>
    </source>
</evidence>